<organism evidence="2 3">
    <name type="scientific">Flexivirga oryzae</name>
    <dbReference type="NCBI Taxonomy" id="1794944"/>
    <lineage>
        <taxon>Bacteria</taxon>
        <taxon>Bacillati</taxon>
        <taxon>Actinomycetota</taxon>
        <taxon>Actinomycetes</taxon>
        <taxon>Micrococcales</taxon>
        <taxon>Dermacoccaceae</taxon>
        <taxon>Flexivirga</taxon>
    </lineage>
</organism>
<keyword evidence="3" id="KW-1185">Reference proteome</keyword>
<dbReference type="AlphaFoldDB" id="A0A839N452"/>
<dbReference type="EMBL" id="JACHVQ010000001">
    <property type="protein sequence ID" value="MBB2892087.1"/>
    <property type="molecule type" value="Genomic_DNA"/>
</dbReference>
<dbReference type="RefSeq" id="WP_183320249.1">
    <property type="nucleotide sequence ID" value="NZ_JACHVQ010000001.1"/>
</dbReference>
<sequence length="496" mass="53737">MVNLSETQRHGVNLLVHVEFVPRDLLSAPQQWLDVQLDARDQRAQNQYQRNLHLVGDPNDPDVADTGLRGITGCDYPLETLERIREICGDDVRTTPGRDEDGGALYGPGSVFGVKADLVPAADGEGLVIDPRTLQRSDFTIDEHVLDGQLHSMNEADYRLRKYEAMDELGDQIQREHFAGVTAAVESESDHHHSGDIAEEVPLFDHRADVVATVRVDAAGQAHADIPSHDGVVLDANVSQVADALASTEDKARSLVLEAAQELTHGWPVQWHADSTEVPENDTVASQEASRPLRSAPTAQLAERTVLALANTEHYLDTAAHYLEGAGRGLAHRQEDLAPDVIDGWSATVHDSIVQLVNCHLNTLEDASTNLDRADAHLRDAMALAQSPHLTAENHDRAIGTLTDTIEVTVAVEKARAPLKAAVALLRRDPSSVDQIGAAREQIGLALPHLNHARDHAASADWSPAADRSQAPSPSSRARRPDAPARGTSVSRGMVR</sequence>
<protein>
    <recommendedName>
        <fullName evidence="4">DUF2213 domain-containing protein</fullName>
    </recommendedName>
</protein>
<evidence type="ECO:0008006" key="4">
    <source>
        <dbReference type="Google" id="ProtNLM"/>
    </source>
</evidence>
<feature type="region of interest" description="Disordered" evidence="1">
    <location>
        <begin position="272"/>
        <end position="296"/>
    </location>
</feature>
<proteinExistence type="predicted"/>
<feature type="region of interest" description="Disordered" evidence="1">
    <location>
        <begin position="456"/>
        <end position="496"/>
    </location>
</feature>
<evidence type="ECO:0000256" key="1">
    <source>
        <dbReference type="SAM" id="MobiDB-lite"/>
    </source>
</evidence>
<dbReference type="Proteomes" id="UP000559182">
    <property type="component" value="Unassembled WGS sequence"/>
</dbReference>
<evidence type="ECO:0000313" key="3">
    <source>
        <dbReference type="Proteomes" id="UP000559182"/>
    </source>
</evidence>
<reference evidence="2 3" key="1">
    <citation type="submission" date="2020-08" db="EMBL/GenBank/DDBJ databases">
        <title>Sequencing the genomes of 1000 actinobacteria strains.</title>
        <authorList>
            <person name="Klenk H.-P."/>
        </authorList>
    </citation>
    <scope>NUCLEOTIDE SEQUENCE [LARGE SCALE GENOMIC DNA]</scope>
    <source>
        <strain evidence="2 3">DSM 105369</strain>
    </source>
</reference>
<feature type="compositionally biased region" description="Low complexity" evidence="1">
    <location>
        <begin position="463"/>
        <end position="476"/>
    </location>
</feature>
<accession>A0A839N452</accession>
<evidence type="ECO:0000313" key="2">
    <source>
        <dbReference type="EMBL" id="MBB2892087.1"/>
    </source>
</evidence>
<name>A0A839N452_9MICO</name>
<comment type="caution">
    <text evidence="2">The sequence shown here is derived from an EMBL/GenBank/DDBJ whole genome shotgun (WGS) entry which is preliminary data.</text>
</comment>
<gene>
    <name evidence="2" type="ORF">FHU39_002071</name>
</gene>